<dbReference type="Pfam" id="PF13191">
    <property type="entry name" value="AAA_16"/>
    <property type="match status" value="1"/>
</dbReference>
<evidence type="ECO:0000313" key="4">
    <source>
        <dbReference type="EMBL" id="GHO92185.1"/>
    </source>
</evidence>
<dbReference type="AlphaFoldDB" id="A0A8J3N1D7"/>
<dbReference type="Pfam" id="PF02824">
    <property type="entry name" value="TGS"/>
    <property type="match status" value="1"/>
</dbReference>
<name>A0A8J3N1D7_9CHLR</name>
<evidence type="ECO:0000259" key="2">
    <source>
        <dbReference type="Pfam" id="PF02824"/>
    </source>
</evidence>
<dbReference type="RefSeq" id="WP_220203036.1">
    <property type="nucleotide sequence ID" value="NZ_BNJK01000001.1"/>
</dbReference>
<organism evidence="4 5">
    <name type="scientific">Reticulibacter mediterranei</name>
    <dbReference type="NCBI Taxonomy" id="2778369"/>
    <lineage>
        <taxon>Bacteria</taxon>
        <taxon>Bacillati</taxon>
        <taxon>Chloroflexota</taxon>
        <taxon>Ktedonobacteria</taxon>
        <taxon>Ktedonobacterales</taxon>
        <taxon>Reticulibacteraceae</taxon>
        <taxon>Reticulibacter</taxon>
    </lineage>
</organism>
<feature type="domain" description="Orc1-like AAA ATPase" evidence="3">
    <location>
        <begin position="803"/>
        <end position="932"/>
    </location>
</feature>
<dbReference type="Gene3D" id="3.30.70.260">
    <property type="match status" value="1"/>
</dbReference>
<accession>A0A8J3N1D7</accession>
<evidence type="ECO:0000259" key="3">
    <source>
        <dbReference type="Pfam" id="PF13191"/>
    </source>
</evidence>
<evidence type="ECO:0008006" key="6">
    <source>
        <dbReference type="Google" id="ProtNLM"/>
    </source>
</evidence>
<dbReference type="InterPro" id="IPR004095">
    <property type="entry name" value="TGS"/>
</dbReference>
<dbReference type="SUPFAM" id="SSF81271">
    <property type="entry name" value="TGS-like"/>
    <property type="match status" value="1"/>
</dbReference>
<dbReference type="SUPFAM" id="SSF81301">
    <property type="entry name" value="Nucleotidyltransferase"/>
    <property type="match status" value="1"/>
</dbReference>
<dbReference type="Gene3D" id="3.30.460.10">
    <property type="entry name" value="Beta Polymerase, domain 2"/>
    <property type="match status" value="1"/>
</dbReference>
<dbReference type="InterPro" id="IPR012675">
    <property type="entry name" value="Beta-grasp_dom_sf"/>
</dbReference>
<keyword evidence="5" id="KW-1185">Reference proteome</keyword>
<dbReference type="InterPro" id="IPR012676">
    <property type="entry name" value="TGS-like"/>
</dbReference>
<evidence type="ECO:0000313" key="5">
    <source>
        <dbReference type="Proteomes" id="UP000597444"/>
    </source>
</evidence>
<dbReference type="Proteomes" id="UP000597444">
    <property type="component" value="Unassembled WGS sequence"/>
</dbReference>
<protein>
    <recommendedName>
        <fullName evidence="6">TGS domain-containing protein</fullName>
    </recommendedName>
</protein>
<dbReference type="InterPro" id="IPR041664">
    <property type="entry name" value="AAA_16"/>
</dbReference>
<keyword evidence="1" id="KW-0175">Coiled coil</keyword>
<sequence>MTDALSNTDLTPWKPTPKTIPEAWERCINDLVQQSQGMLRSSLAYVLNVRYDSQKVGDLLHSWGLPWHVVVAGYIREYDKASIPWRRLPEGELVLQHINESIRYANDIEEENLSPLITPPYSDLGALLIALAAYYQALKVWQQQSEGKVPQGKDLFHIENVRRTLLHVTKYLGMWHFKRAIEDITEELCYPTRFNEDHQKLEATLKNYTSQLEKIRQRFQTYYQEMIGRPITVSYVPCGTAGMKRRVQETHTTMTTEKTRFTGFDLVIFNVIVPTIEDCYAAFGVLSQLGTIQDRMSDYIAHPKSNGYSHISFRLILQPNNPALHTPPGLIETSYICTLQIATQPLHAIMYYGCLYPNCYELYTTTLLSKEHLSLPHQESFWHSSEGKVYYAIQKAIFDVHYKKATESATEQPNMHGPMIVYDINRNPVALPFHATALDFSYAIDTSLGARAVEAIINNRKAPLFRELDAGDIVEIHTAEETQVKEVWLIDSYVTTPKAKNLLKAQLRSQTYAHRSYQLIRDILERYHYLLTTEQLDEELRLLVARHQLGKPSSYLDKLNNQGEAPWTPEWAAQQIMRRNAEHIDAQDVKESHWIPEPLNSTAEHSSPPQLCGVCQPAYPRTPNIVGCTHQKRKAIVVHSVDCPRLTHRRANQSSELLPMTWQSPPASFKVAFTITALDRRGLVHDITKRLLYHQPILLSFHAYASTRLKNATIYLTIETYNDSEVLNIWNELSNVKNILDVEIDSSATLPHIYERLHHLYHQRHIDNIPVSLSQEPPFLVQGKRPVILNSPYDISRPATKRRFFGRGAEMQKLYRSLCEGTQGKALVLYGPRRSGKSSLCKNFLERYIMPPHWHTFVSLQGCTQLNEEGIFQHIAEAVCQSFHEQLHQAAPFWSNYHDSNVQARFKLLIQECLSQIPESRLILVLDEFGGALSSYEQRFLEPRFFTYWRELIDEIPQLSLLFVLPTRSHGLLTSYLFADAFNFAESLPLMYLDRNSAEQLLADPLREQHIEMHQKAVAYSIKLTGGNPYYLVLIGQQLISRLNENTEQQLISEEDIKTAVESIIDAGAMHNFLFYHDELQNDEELHIVEAIVDITGRTGQPSISLKKIAEWLDRPSNEIRPQLERLRNGLILNEYRQERAPSTLYYALKIELVQRWMAHNRWFFTVQERRA</sequence>
<proteinExistence type="predicted"/>
<feature type="domain" description="TGS" evidence="2">
    <location>
        <begin position="429"/>
        <end position="478"/>
    </location>
</feature>
<dbReference type="EMBL" id="BNJK01000001">
    <property type="protein sequence ID" value="GHO92185.1"/>
    <property type="molecule type" value="Genomic_DNA"/>
</dbReference>
<feature type="coiled-coil region" evidence="1">
    <location>
        <begin position="198"/>
        <end position="225"/>
    </location>
</feature>
<dbReference type="SUPFAM" id="SSF52540">
    <property type="entry name" value="P-loop containing nucleoside triphosphate hydrolases"/>
    <property type="match status" value="1"/>
</dbReference>
<gene>
    <name evidence="4" type="ORF">KSF_022330</name>
</gene>
<reference evidence="4" key="1">
    <citation type="submission" date="2020-10" db="EMBL/GenBank/DDBJ databases">
        <title>Taxonomic study of unclassified bacteria belonging to the class Ktedonobacteria.</title>
        <authorList>
            <person name="Yabe S."/>
            <person name="Wang C.M."/>
            <person name="Zheng Y."/>
            <person name="Sakai Y."/>
            <person name="Cavaletti L."/>
            <person name="Monciardini P."/>
            <person name="Donadio S."/>
        </authorList>
    </citation>
    <scope>NUCLEOTIDE SEQUENCE</scope>
    <source>
        <strain evidence="4">ID150040</strain>
    </source>
</reference>
<dbReference type="Gene3D" id="3.10.20.30">
    <property type="match status" value="1"/>
</dbReference>
<dbReference type="InterPro" id="IPR027417">
    <property type="entry name" value="P-loop_NTPase"/>
</dbReference>
<evidence type="ECO:0000256" key="1">
    <source>
        <dbReference type="SAM" id="Coils"/>
    </source>
</evidence>
<dbReference type="Gene3D" id="3.40.50.300">
    <property type="entry name" value="P-loop containing nucleotide triphosphate hydrolases"/>
    <property type="match status" value="1"/>
</dbReference>
<comment type="caution">
    <text evidence="4">The sequence shown here is derived from an EMBL/GenBank/DDBJ whole genome shotgun (WGS) entry which is preliminary data.</text>
</comment>
<dbReference type="PANTHER" id="PTHR34301">
    <property type="entry name" value="DNA-BINDING PROTEIN-RELATED"/>
    <property type="match status" value="1"/>
</dbReference>
<dbReference type="PANTHER" id="PTHR34301:SF8">
    <property type="entry name" value="ATPASE DOMAIN-CONTAINING PROTEIN"/>
    <property type="match status" value="1"/>
</dbReference>
<dbReference type="InterPro" id="IPR043519">
    <property type="entry name" value="NT_sf"/>
</dbReference>